<keyword evidence="2" id="KW-1185">Reference proteome</keyword>
<comment type="caution">
    <text evidence="1">The sequence shown here is derived from an EMBL/GenBank/DDBJ whole genome shotgun (WGS) entry which is preliminary data.</text>
</comment>
<name>A0ACB0JPK3_TRIPR</name>
<organism evidence="1 2">
    <name type="scientific">Trifolium pratense</name>
    <name type="common">Red clover</name>
    <dbReference type="NCBI Taxonomy" id="57577"/>
    <lineage>
        <taxon>Eukaryota</taxon>
        <taxon>Viridiplantae</taxon>
        <taxon>Streptophyta</taxon>
        <taxon>Embryophyta</taxon>
        <taxon>Tracheophyta</taxon>
        <taxon>Spermatophyta</taxon>
        <taxon>Magnoliopsida</taxon>
        <taxon>eudicotyledons</taxon>
        <taxon>Gunneridae</taxon>
        <taxon>Pentapetalae</taxon>
        <taxon>rosids</taxon>
        <taxon>fabids</taxon>
        <taxon>Fabales</taxon>
        <taxon>Fabaceae</taxon>
        <taxon>Papilionoideae</taxon>
        <taxon>50 kb inversion clade</taxon>
        <taxon>NPAAA clade</taxon>
        <taxon>Hologalegina</taxon>
        <taxon>IRL clade</taxon>
        <taxon>Trifolieae</taxon>
        <taxon>Trifolium</taxon>
    </lineage>
</organism>
<dbReference type="Proteomes" id="UP001177021">
    <property type="component" value="Unassembled WGS sequence"/>
</dbReference>
<evidence type="ECO:0000313" key="1">
    <source>
        <dbReference type="EMBL" id="CAJ2646208.1"/>
    </source>
</evidence>
<accession>A0ACB0JPK3</accession>
<evidence type="ECO:0000313" key="2">
    <source>
        <dbReference type="Proteomes" id="UP001177021"/>
    </source>
</evidence>
<protein>
    <submittedName>
        <fullName evidence="1">Uncharacterized protein</fullName>
    </submittedName>
</protein>
<reference evidence="1" key="1">
    <citation type="submission" date="2023-10" db="EMBL/GenBank/DDBJ databases">
        <authorList>
            <person name="Rodriguez Cubillos JULIANA M."/>
            <person name="De Vega J."/>
        </authorList>
    </citation>
    <scope>NUCLEOTIDE SEQUENCE</scope>
</reference>
<dbReference type="EMBL" id="CASHSV030000109">
    <property type="protein sequence ID" value="CAJ2646208.1"/>
    <property type="molecule type" value="Genomic_DNA"/>
</dbReference>
<proteinExistence type="predicted"/>
<gene>
    <name evidence="1" type="ORF">MILVUS5_LOCUS14959</name>
</gene>
<sequence length="322" mass="36439">MNWIRGKLLGSGSFATVNLATHTNNSDNFPSITAVKTSDTCYSHFLQKEKQIIDRLGSSPYIVHCFGDDHTFEDGEECYNIFLEYAARGTLFDQLKNYGGKLPETLVRCYTRSILEGLKYVHENDFVHCDVKLQNILVFEDGNVKLSDFGLAKEKGLKNGKLECRGTPMFISPEAVNDNIYESPTDIWALGCAVVEMATGKPAWNFSGSNIWSLLIRIGVGDELPLIPDELSQEGKDFLQKIFVKDPLKRWTAEMLLKHPFISDDKNISSVKESIHEPSSLSSPSPRTHLNFPTEFEYDFCSPGEILQRLVEDQRFVRLVRI</sequence>